<feature type="compositionally biased region" description="Low complexity" evidence="1">
    <location>
        <begin position="134"/>
        <end position="165"/>
    </location>
</feature>
<comment type="caution">
    <text evidence="3">The sequence shown here is derived from an EMBL/GenBank/DDBJ whole genome shotgun (WGS) entry which is preliminary data.</text>
</comment>
<evidence type="ECO:0000313" key="4">
    <source>
        <dbReference type="Proteomes" id="UP001391051"/>
    </source>
</evidence>
<protein>
    <submittedName>
        <fullName evidence="3">Uncharacterized protein</fullName>
    </submittedName>
</protein>
<gene>
    <name evidence="3" type="ORF">PG986_005187</name>
</gene>
<accession>A0ABR1QGV5</accession>
<keyword evidence="2" id="KW-0812">Transmembrane</keyword>
<proteinExistence type="predicted"/>
<evidence type="ECO:0000313" key="3">
    <source>
        <dbReference type="EMBL" id="KAK7955965.1"/>
    </source>
</evidence>
<organism evidence="3 4">
    <name type="scientific">Apiospora aurea</name>
    <dbReference type="NCBI Taxonomy" id="335848"/>
    <lineage>
        <taxon>Eukaryota</taxon>
        <taxon>Fungi</taxon>
        <taxon>Dikarya</taxon>
        <taxon>Ascomycota</taxon>
        <taxon>Pezizomycotina</taxon>
        <taxon>Sordariomycetes</taxon>
        <taxon>Xylariomycetidae</taxon>
        <taxon>Amphisphaeriales</taxon>
        <taxon>Apiosporaceae</taxon>
        <taxon>Apiospora</taxon>
    </lineage>
</organism>
<dbReference type="Proteomes" id="UP001391051">
    <property type="component" value="Unassembled WGS sequence"/>
</dbReference>
<dbReference type="EMBL" id="JAQQWE010000004">
    <property type="protein sequence ID" value="KAK7955965.1"/>
    <property type="molecule type" value="Genomic_DNA"/>
</dbReference>
<keyword evidence="2" id="KW-1133">Transmembrane helix</keyword>
<evidence type="ECO:0000256" key="2">
    <source>
        <dbReference type="SAM" id="Phobius"/>
    </source>
</evidence>
<sequence length="255" mass="26677">MARSADVSGATCYNLNGDSITGWLPCYSQALTQGGKSTCCSKADFCMSNGLCLNGGDNQFFSLQGCTDRHWGGNDCRKLCNPLDGATDASGLAIMWMCDGVDAQGLIRYCCGTTPKCCDGTKLPLERATAVFRPPQAAAASASRSSTSSSSTSMPAPASASSNATDQPAHENNSNSNSQALAIGLGVGIPMGLALLGGIIFLGFQVRKWTAAKRTQGATLSGGGDNAQEMKRYDHPRSFVERQELHANSRGAELR</sequence>
<dbReference type="RefSeq" id="XP_066701271.1">
    <property type="nucleotide sequence ID" value="XM_066841409.1"/>
</dbReference>
<name>A0ABR1QGV5_9PEZI</name>
<feature type="region of interest" description="Disordered" evidence="1">
    <location>
        <begin position="134"/>
        <end position="175"/>
    </location>
</feature>
<feature type="transmembrane region" description="Helical" evidence="2">
    <location>
        <begin position="180"/>
        <end position="204"/>
    </location>
</feature>
<evidence type="ECO:0000256" key="1">
    <source>
        <dbReference type="SAM" id="MobiDB-lite"/>
    </source>
</evidence>
<keyword evidence="4" id="KW-1185">Reference proteome</keyword>
<dbReference type="GeneID" id="92074471"/>
<reference evidence="3 4" key="1">
    <citation type="submission" date="2023-01" db="EMBL/GenBank/DDBJ databases">
        <title>Analysis of 21 Apiospora genomes using comparative genomics revels a genus with tremendous synthesis potential of carbohydrate active enzymes and secondary metabolites.</title>
        <authorList>
            <person name="Sorensen T."/>
        </authorList>
    </citation>
    <scope>NUCLEOTIDE SEQUENCE [LARGE SCALE GENOMIC DNA]</scope>
    <source>
        <strain evidence="3 4">CBS 24483</strain>
    </source>
</reference>
<keyword evidence="2" id="KW-0472">Membrane</keyword>